<protein>
    <submittedName>
        <fullName evidence="2">Uncharacterized protein</fullName>
    </submittedName>
</protein>
<keyword evidence="1" id="KW-1133">Transmembrane helix</keyword>
<keyword evidence="3" id="KW-1185">Reference proteome</keyword>
<dbReference type="Pfam" id="PF12505">
    <property type="entry name" value="DUF3712"/>
    <property type="match status" value="1"/>
</dbReference>
<name>A0AAD5XJH1_9FUNG</name>
<organism evidence="2 3">
    <name type="scientific">Geranomyces variabilis</name>
    <dbReference type="NCBI Taxonomy" id="109894"/>
    <lineage>
        <taxon>Eukaryota</taxon>
        <taxon>Fungi</taxon>
        <taxon>Fungi incertae sedis</taxon>
        <taxon>Chytridiomycota</taxon>
        <taxon>Chytridiomycota incertae sedis</taxon>
        <taxon>Chytridiomycetes</taxon>
        <taxon>Spizellomycetales</taxon>
        <taxon>Powellomycetaceae</taxon>
        <taxon>Geranomyces</taxon>
    </lineage>
</organism>
<gene>
    <name evidence="2" type="ORF">HDU87_000524</name>
</gene>
<keyword evidence="1" id="KW-0472">Membrane</keyword>
<evidence type="ECO:0000256" key="1">
    <source>
        <dbReference type="SAM" id="Phobius"/>
    </source>
</evidence>
<evidence type="ECO:0000313" key="3">
    <source>
        <dbReference type="Proteomes" id="UP001212152"/>
    </source>
</evidence>
<sequence>MSDVKSPRAVESSADTLAPATTHNQKAGFWTRRKKIGCAIGVATFIVLFLVVFLPILFLVIGPKIAQKNINSSVLTFRDASITNPTNTTFDLALKIDVTNAGSIKATLTHTTPMRVAWINPLTGAEIPILAMNLPPFTVDDGTGTIDTKVSGVTVLDQTALTLFNKFLIGGPAFQWRLTSGISAHALGRDYDGLSLDKIVTLQGMGAFQGTTIKQFALPGYPATQSLPQVPIVLNATLFNPSPVGLELDITTFDVATLVAGTSVPLGVVTSTQKTFINGMGNTTLPLSGYLFALANLPIQVFGLLPAVLLGAANINVTVTPTAVGAESPVSWISGALVGANLNATMGYAAPK</sequence>
<feature type="transmembrane region" description="Helical" evidence="1">
    <location>
        <begin position="36"/>
        <end position="61"/>
    </location>
</feature>
<dbReference type="PANTHER" id="PTHR35895">
    <property type="entry name" value="CHROMOSOME 16, WHOLE GENOME SHOTGUN SEQUENCE"/>
    <property type="match status" value="1"/>
</dbReference>
<dbReference type="EMBL" id="JADGJQ010000102">
    <property type="protein sequence ID" value="KAJ3170001.1"/>
    <property type="molecule type" value="Genomic_DNA"/>
</dbReference>
<dbReference type="Proteomes" id="UP001212152">
    <property type="component" value="Unassembled WGS sequence"/>
</dbReference>
<dbReference type="AlphaFoldDB" id="A0AAD5XJH1"/>
<comment type="caution">
    <text evidence="2">The sequence shown here is derived from an EMBL/GenBank/DDBJ whole genome shotgun (WGS) entry which is preliminary data.</text>
</comment>
<evidence type="ECO:0000313" key="2">
    <source>
        <dbReference type="EMBL" id="KAJ3170001.1"/>
    </source>
</evidence>
<accession>A0AAD5XJH1</accession>
<dbReference type="PANTHER" id="PTHR35895:SF1">
    <property type="entry name" value="LIPID-BINDING SERUM GLYCOPROTEIN C-TERMINAL DOMAIN-CONTAINING PROTEIN"/>
    <property type="match status" value="1"/>
</dbReference>
<reference evidence="2" key="1">
    <citation type="submission" date="2020-05" db="EMBL/GenBank/DDBJ databases">
        <title>Phylogenomic resolution of chytrid fungi.</title>
        <authorList>
            <person name="Stajich J.E."/>
            <person name="Amses K."/>
            <person name="Simmons R."/>
            <person name="Seto K."/>
            <person name="Myers J."/>
            <person name="Bonds A."/>
            <person name="Quandt C.A."/>
            <person name="Barry K."/>
            <person name="Liu P."/>
            <person name="Grigoriev I."/>
            <person name="Longcore J.E."/>
            <person name="James T.Y."/>
        </authorList>
    </citation>
    <scope>NUCLEOTIDE SEQUENCE</scope>
    <source>
        <strain evidence="2">JEL0379</strain>
    </source>
</reference>
<dbReference type="GO" id="GO:0000329">
    <property type="term" value="C:fungal-type vacuole membrane"/>
    <property type="evidence" value="ECO:0007669"/>
    <property type="project" value="InterPro"/>
</dbReference>
<dbReference type="InterPro" id="IPR022185">
    <property type="entry name" value="DUF3712"/>
</dbReference>
<keyword evidence="1" id="KW-0812">Transmembrane</keyword>
<proteinExistence type="predicted"/>
<dbReference type="InterPro" id="IPR046368">
    <property type="entry name" value="Tag1"/>
</dbReference>